<evidence type="ECO:0000313" key="3">
    <source>
        <dbReference type="Proteomes" id="UP001204953"/>
    </source>
</evidence>
<dbReference type="CDD" id="cd00038">
    <property type="entry name" value="CAP_ED"/>
    <property type="match status" value="1"/>
</dbReference>
<protein>
    <submittedName>
        <fullName evidence="2">Cyclic nucleotide-binding domain-containing protein</fullName>
    </submittedName>
</protein>
<evidence type="ECO:0000259" key="1">
    <source>
        <dbReference type="PROSITE" id="PS50042"/>
    </source>
</evidence>
<dbReference type="Gene3D" id="2.60.120.10">
    <property type="entry name" value="Jelly Rolls"/>
    <property type="match status" value="1"/>
</dbReference>
<reference evidence="2" key="1">
    <citation type="submission" date="2022-06" db="EMBL/GenBank/DDBJ databases">
        <title>New cyanobacteria of genus Symplocastrum in benthos of Lake Baikal.</title>
        <authorList>
            <person name="Sorokovikova E."/>
            <person name="Tikhonova I."/>
            <person name="Krasnopeev A."/>
            <person name="Evseev P."/>
            <person name="Gladkikh A."/>
            <person name="Belykh O."/>
        </authorList>
    </citation>
    <scope>NUCLEOTIDE SEQUENCE</scope>
    <source>
        <strain evidence="2">BBK-W-15</strain>
    </source>
</reference>
<evidence type="ECO:0000313" key="2">
    <source>
        <dbReference type="EMBL" id="MCP2732561.1"/>
    </source>
</evidence>
<feature type="domain" description="Cyclic nucleotide-binding" evidence="1">
    <location>
        <begin position="7"/>
        <end position="104"/>
    </location>
</feature>
<dbReference type="RefSeq" id="WP_254015268.1">
    <property type="nucleotide sequence ID" value="NZ_JAMZMM010000660.1"/>
</dbReference>
<dbReference type="AlphaFoldDB" id="A0AAE3GZD2"/>
<dbReference type="SMART" id="SM00100">
    <property type="entry name" value="cNMP"/>
    <property type="match status" value="1"/>
</dbReference>
<dbReference type="InterPro" id="IPR014710">
    <property type="entry name" value="RmlC-like_jellyroll"/>
</dbReference>
<gene>
    <name evidence="2" type="ORF">NJ959_29455</name>
</gene>
<dbReference type="InterPro" id="IPR018490">
    <property type="entry name" value="cNMP-bd_dom_sf"/>
</dbReference>
<dbReference type="PROSITE" id="PS50042">
    <property type="entry name" value="CNMP_BINDING_3"/>
    <property type="match status" value="1"/>
</dbReference>
<proteinExistence type="predicted"/>
<dbReference type="EMBL" id="JAMZMM010000660">
    <property type="protein sequence ID" value="MCP2732561.1"/>
    <property type="molecule type" value="Genomic_DNA"/>
</dbReference>
<dbReference type="PANTHER" id="PTHR24567:SF74">
    <property type="entry name" value="HTH-TYPE TRANSCRIPTIONAL REGULATOR ARCR"/>
    <property type="match status" value="1"/>
</dbReference>
<dbReference type="Pfam" id="PF00027">
    <property type="entry name" value="cNMP_binding"/>
    <property type="match status" value="1"/>
</dbReference>
<dbReference type="Proteomes" id="UP001204953">
    <property type="component" value="Unassembled WGS sequence"/>
</dbReference>
<name>A0AAE3GZD2_9CYAN</name>
<organism evidence="2 3">
    <name type="scientific">Limnofasciculus baicalensis BBK-W-15</name>
    <dbReference type="NCBI Taxonomy" id="2699891"/>
    <lineage>
        <taxon>Bacteria</taxon>
        <taxon>Bacillati</taxon>
        <taxon>Cyanobacteriota</taxon>
        <taxon>Cyanophyceae</taxon>
        <taxon>Coleofasciculales</taxon>
        <taxon>Coleofasciculaceae</taxon>
        <taxon>Limnofasciculus</taxon>
        <taxon>Limnofasciculus baicalensis</taxon>
    </lineage>
</organism>
<dbReference type="InterPro" id="IPR050397">
    <property type="entry name" value="Env_Response_Regulators"/>
</dbReference>
<keyword evidence="3" id="KW-1185">Reference proteome</keyword>
<dbReference type="InterPro" id="IPR000595">
    <property type="entry name" value="cNMP-bd_dom"/>
</dbReference>
<dbReference type="PANTHER" id="PTHR24567">
    <property type="entry name" value="CRP FAMILY TRANSCRIPTIONAL REGULATORY PROTEIN"/>
    <property type="match status" value="1"/>
</dbReference>
<dbReference type="SUPFAM" id="SSF51206">
    <property type="entry name" value="cAMP-binding domain-like"/>
    <property type="match status" value="1"/>
</dbReference>
<sequence length="181" mass="20252">MKKVLYILAELSDRDFSWLITAGKRLHIPVGTTLIEEGKPINAVYIILNGTFSVSTEAMGGDEIARVSSGEILGEISFVDSRPPTATVRGLENSIVWSISRSQLSAKLLQDANFASHFYHAIAMFLADRLRGTVSRLGYNKIDKDDPNPDDDKDLNPDFLRSLEIAQYRLDWMVHRLNDIG</sequence>
<dbReference type="GO" id="GO:0003700">
    <property type="term" value="F:DNA-binding transcription factor activity"/>
    <property type="evidence" value="ECO:0007669"/>
    <property type="project" value="TreeGrafter"/>
</dbReference>
<comment type="caution">
    <text evidence="2">The sequence shown here is derived from an EMBL/GenBank/DDBJ whole genome shotgun (WGS) entry which is preliminary data.</text>
</comment>
<dbReference type="GO" id="GO:0005829">
    <property type="term" value="C:cytosol"/>
    <property type="evidence" value="ECO:0007669"/>
    <property type="project" value="TreeGrafter"/>
</dbReference>
<accession>A0AAE3GZD2</accession>